<dbReference type="GO" id="GO:0097367">
    <property type="term" value="F:carbohydrate derivative binding"/>
    <property type="evidence" value="ECO:0007669"/>
    <property type="project" value="InterPro"/>
</dbReference>
<comment type="similarity">
    <text evidence="1">Belongs to the PGI/PMI family.</text>
</comment>
<dbReference type="GO" id="GO:0005975">
    <property type="term" value="P:carbohydrate metabolic process"/>
    <property type="evidence" value="ECO:0007669"/>
    <property type="project" value="InterPro"/>
</dbReference>
<dbReference type="Pfam" id="PF10432">
    <property type="entry name" value="bact-PGI_C"/>
    <property type="match status" value="1"/>
</dbReference>
<dbReference type="GO" id="GO:0004347">
    <property type="term" value="F:glucose-6-phosphate isomerase activity"/>
    <property type="evidence" value="ECO:0007669"/>
    <property type="project" value="InterPro"/>
</dbReference>
<dbReference type="InterPro" id="IPR046348">
    <property type="entry name" value="SIS_dom_sf"/>
</dbReference>
<dbReference type="CDD" id="cd05017">
    <property type="entry name" value="SIS_PGI_PMI_1"/>
    <property type="match status" value="1"/>
</dbReference>
<dbReference type="InterPro" id="IPR035484">
    <property type="entry name" value="SIS_PGI/PMI_1"/>
</dbReference>
<dbReference type="InterPro" id="IPR019490">
    <property type="entry name" value="Glu6P/Mann6P_isomerase_C"/>
</dbReference>
<dbReference type="PROSITE" id="PS51464">
    <property type="entry name" value="SIS"/>
    <property type="match status" value="1"/>
</dbReference>
<dbReference type="OrthoDB" id="5241724at2"/>
<gene>
    <name evidence="4" type="ORF">SAMN02745716_0104</name>
</gene>
<reference evidence="5" key="1">
    <citation type="submission" date="2016-10" db="EMBL/GenBank/DDBJ databases">
        <authorList>
            <person name="Varghese N."/>
            <person name="Submissions S."/>
        </authorList>
    </citation>
    <scope>NUCLEOTIDE SEQUENCE [LARGE SCALE GENOMIC DNA]</scope>
    <source>
        <strain evidence="5">ATCC 35263</strain>
    </source>
</reference>
<proteinExistence type="inferred from homology"/>
<evidence type="ECO:0000313" key="4">
    <source>
        <dbReference type="EMBL" id="SEH10255.1"/>
    </source>
</evidence>
<dbReference type="GO" id="GO:0004476">
    <property type="term" value="F:mannose-6-phosphate isomerase activity"/>
    <property type="evidence" value="ECO:0007669"/>
    <property type="project" value="InterPro"/>
</dbReference>
<keyword evidence="5" id="KW-1185">Reference proteome</keyword>
<dbReference type="Gene3D" id="3.40.50.10490">
    <property type="entry name" value="Glucose-6-phosphate isomerase like protein, domain 1"/>
    <property type="match status" value="2"/>
</dbReference>
<organism evidence="4 5">
    <name type="scientific">Thermoleophilum album</name>
    <dbReference type="NCBI Taxonomy" id="29539"/>
    <lineage>
        <taxon>Bacteria</taxon>
        <taxon>Bacillati</taxon>
        <taxon>Actinomycetota</taxon>
        <taxon>Thermoleophilia</taxon>
        <taxon>Thermoleophilales</taxon>
        <taxon>Thermoleophilaceae</taxon>
        <taxon>Thermoleophilum</taxon>
    </lineage>
</organism>
<dbReference type="InterPro" id="IPR001347">
    <property type="entry name" value="SIS_dom"/>
</dbReference>
<protein>
    <submittedName>
        <fullName evidence="4">Glucose/mannose-6-phosphate isomerase</fullName>
    </submittedName>
</protein>
<feature type="domain" description="SIS" evidence="3">
    <location>
        <begin position="50"/>
        <end position="186"/>
    </location>
</feature>
<name>A0A1H6FK97_THEAL</name>
<dbReference type="STRING" id="29539.SAMN02745716_0104"/>
<dbReference type="GO" id="GO:1901135">
    <property type="term" value="P:carbohydrate derivative metabolic process"/>
    <property type="evidence" value="ECO:0007669"/>
    <property type="project" value="InterPro"/>
</dbReference>
<dbReference type="Proteomes" id="UP000222056">
    <property type="component" value="Unassembled WGS sequence"/>
</dbReference>
<dbReference type="RefSeq" id="WP_093115240.1">
    <property type="nucleotide sequence ID" value="NZ_FNWJ01000001.1"/>
</dbReference>
<dbReference type="EMBL" id="FNWJ01000001">
    <property type="protein sequence ID" value="SEH10255.1"/>
    <property type="molecule type" value="Genomic_DNA"/>
</dbReference>
<dbReference type="AlphaFoldDB" id="A0A1H6FK97"/>
<sequence>MNGRSATPCDGSASASLAAETVRAVDRTRLIDDVLMLGHQLEDALWRADAAKLGDLAASRLVVCGMGGSAIGGDLAAAILGERLRRPLTVVRSYDPGPWLAPDALVLCSSYSGQTEETLACFERALAAGCRLVVATTGGELALRARRAGAPVIGIPAGLEPRCAVAYVTTAALACAEAAAVAPSVRAELEDAARTLTELAASWGPEAAMDAEPKLLARMLHRRVPVFHGAGATAAAARRFKTQWNENPELPAFWSELPEQNHNEICGWGDEAAAAALVPVLLDAPSVEERLRRRLERVRVLLEQRGFAPLTFVGRGETVAEQVLSLVLLGDLASVYAAVLAGRDPRPVAAIKELKEQLS</sequence>
<evidence type="ECO:0000256" key="2">
    <source>
        <dbReference type="ARBA" id="ARBA00023235"/>
    </source>
</evidence>
<evidence type="ECO:0000256" key="1">
    <source>
        <dbReference type="ARBA" id="ARBA00010523"/>
    </source>
</evidence>
<keyword evidence="2 4" id="KW-0413">Isomerase</keyword>
<dbReference type="SUPFAM" id="SSF53697">
    <property type="entry name" value="SIS domain"/>
    <property type="match status" value="1"/>
</dbReference>
<accession>A0A1H6FK97</accession>
<evidence type="ECO:0000313" key="5">
    <source>
        <dbReference type="Proteomes" id="UP000222056"/>
    </source>
</evidence>
<evidence type="ECO:0000259" key="3">
    <source>
        <dbReference type="PROSITE" id="PS51464"/>
    </source>
</evidence>